<dbReference type="InterPro" id="IPR050739">
    <property type="entry name" value="MFP"/>
</dbReference>
<dbReference type="STRING" id="349064.SAMN05660429_02745"/>
<dbReference type="Pfam" id="PF26002">
    <property type="entry name" value="Beta-barrel_AprE"/>
    <property type="match status" value="1"/>
</dbReference>
<comment type="similarity">
    <text evidence="2 9">Belongs to the membrane fusion protein (MFP) (TC 8.A.1) family.</text>
</comment>
<evidence type="ECO:0000256" key="2">
    <source>
        <dbReference type="ARBA" id="ARBA00009477"/>
    </source>
</evidence>
<keyword evidence="4 9" id="KW-1003">Cell membrane</keyword>
<dbReference type="PRINTS" id="PR01490">
    <property type="entry name" value="RTXTOXIND"/>
</dbReference>
<dbReference type="InterPro" id="IPR010129">
    <property type="entry name" value="T1SS_HlyD"/>
</dbReference>
<organism evidence="13 14">
    <name type="scientific">Thalassotalea agarivorans</name>
    <name type="common">Thalassomonas agarivorans</name>
    <dbReference type="NCBI Taxonomy" id="349064"/>
    <lineage>
        <taxon>Bacteria</taxon>
        <taxon>Pseudomonadati</taxon>
        <taxon>Pseudomonadota</taxon>
        <taxon>Gammaproteobacteria</taxon>
        <taxon>Alteromonadales</taxon>
        <taxon>Colwelliaceae</taxon>
        <taxon>Thalassotalea</taxon>
    </lineage>
</organism>
<dbReference type="Gene3D" id="2.40.50.100">
    <property type="match status" value="1"/>
</dbReference>
<keyword evidence="8 9" id="KW-0472">Membrane</keyword>
<accession>A0A1I0HB56</accession>
<comment type="subcellular location">
    <subcellularLocation>
        <location evidence="1 9">Cell inner membrane</location>
        <topology evidence="1 9">Single-pass membrane protein</topology>
    </subcellularLocation>
</comment>
<keyword evidence="7 9" id="KW-1133">Transmembrane helix</keyword>
<feature type="transmembrane region" description="Helical" evidence="9">
    <location>
        <begin position="21"/>
        <end position="39"/>
    </location>
</feature>
<keyword evidence="10" id="KW-0175">Coiled coil</keyword>
<reference evidence="13 14" key="1">
    <citation type="submission" date="2016-10" db="EMBL/GenBank/DDBJ databases">
        <authorList>
            <person name="de Groot N.N."/>
        </authorList>
    </citation>
    <scope>NUCLEOTIDE SEQUENCE [LARGE SCALE GENOMIC DNA]</scope>
    <source>
        <strain evidence="13 14">DSM 19706</strain>
    </source>
</reference>
<dbReference type="NCBIfam" id="TIGR01843">
    <property type="entry name" value="type_I_hlyD"/>
    <property type="match status" value="1"/>
</dbReference>
<protein>
    <recommendedName>
        <fullName evidence="9">Membrane fusion protein (MFP) family protein</fullName>
    </recommendedName>
</protein>
<evidence type="ECO:0000256" key="10">
    <source>
        <dbReference type="SAM" id="Coils"/>
    </source>
</evidence>
<evidence type="ECO:0000313" key="13">
    <source>
        <dbReference type="EMBL" id="SET81015.1"/>
    </source>
</evidence>
<evidence type="ECO:0000256" key="4">
    <source>
        <dbReference type="ARBA" id="ARBA00022475"/>
    </source>
</evidence>
<evidence type="ECO:0000256" key="3">
    <source>
        <dbReference type="ARBA" id="ARBA00022448"/>
    </source>
</evidence>
<feature type="domain" description="AprE-like long alpha-helical hairpin" evidence="11">
    <location>
        <begin position="148"/>
        <end position="290"/>
    </location>
</feature>
<evidence type="ECO:0000256" key="5">
    <source>
        <dbReference type="ARBA" id="ARBA00022519"/>
    </source>
</evidence>
<dbReference type="OrthoDB" id="9775513at2"/>
<dbReference type="GO" id="GO:0015031">
    <property type="term" value="P:protein transport"/>
    <property type="evidence" value="ECO:0007669"/>
    <property type="project" value="InterPro"/>
</dbReference>
<dbReference type="PANTHER" id="PTHR30386:SF26">
    <property type="entry name" value="TRANSPORT PROTEIN COMB"/>
    <property type="match status" value="1"/>
</dbReference>
<dbReference type="SUPFAM" id="SSF111369">
    <property type="entry name" value="HlyD-like secretion proteins"/>
    <property type="match status" value="1"/>
</dbReference>
<evidence type="ECO:0000256" key="8">
    <source>
        <dbReference type="ARBA" id="ARBA00023136"/>
    </source>
</evidence>
<dbReference type="AlphaFoldDB" id="A0A1I0HB56"/>
<evidence type="ECO:0000256" key="9">
    <source>
        <dbReference type="RuleBase" id="RU365093"/>
    </source>
</evidence>
<dbReference type="RefSeq" id="WP_093331668.1">
    <property type="nucleotide sequence ID" value="NZ_AP027363.1"/>
</dbReference>
<evidence type="ECO:0000256" key="7">
    <source>
        <dbReference type="ARBA" id="ARBA00022989"/>
    </source>
</evidence>
<proteinExistence type="inferred from homology"/>
<dbReference type="Gene3D" id="1.10.287.470">
    <property type="entry name" value="Helix hairpin bin"/>
    <property type="match status" value="1"/>
</dbReference>
<evidence type="ECO:0000259" key="12">
    <source>
        <dbReference type="Pfam" id="PF26002"/>
    </source>
</evidence>
<keyword evidence="6 9" id="KW-0812">Transmembrane</keyword>
<name>A0A1I0HB56_THASX</name>
<dbReference type="Proteomes" id="UP000199308">
    <property type="component" value="Unassembled WGS sequence"/>
</dbReference>
<evidence type="ECO:0000259" key="11">
    <source>
        <dbReference type="Pfam" id="PF25994"/>
    </source>
</evidence>
<evidence type="ECO:0000313" key="14">
    <source>
        <dbReference type="Proteomes" id="UP000199308"/>
    </source>
</evidence>
<gene>
    <name evidence="13" type="ORF">SAMN05660429_02745</name>
</gene>
<dbReference type="EMBL" id="FOHK01000015">
    <property type="protein sequence ID" value="SET81015.1"/>
    <property type="molecule type" value="Genomic_DNA"/>
</dbReference>
<feature type="coiled-coil region" evidence="10">
    <location>
        <begin position="98"/>
        <end position="125"/>
    </location>
</feature>
<dbReference type="GO" id="GO:0005886">
    <property type="term" value="C:plasma membrane"/>
    <property type="evidence" value="ECO:0007669"/>
    <property type="project" value="UniProtKB-SubCell"/>
</dbReference>
<keyword evidence="5 9" id="KW-0997">Cell inner membrane</keyword>
<dbReference type="InterPro" id="IPR058982">
    <property type="entry name" value="Beta-barrel_AprE"/>
</dbReference>
<dbReference type="Gene3D" id="2.40.30.170">
    <property type="match status" value="1"/>
</dbReference>
<keyword evidence="3 9" id="KW-0813">Transport</keyword>
<evidence type="ECO:0000256" key="1">
    <source>
        <dbReference type="ARBA" id="ARBA00004377"/>
    </source>
</evidence>
<keyword evidence="14" id="KW-1185">Reference proteome</keyword>
<dbReference type="Pfam" id="PF25994">
    <property type="entry name" value="HH_AprE"/>
    <property type="match status" value="1"/>
</dbReference>
<feature type="coiled-coil region" evidence="10">
    <location>
        <begin position="175"/>
        <end position="209"/>
    </location>
</feature>
<sequence>MSNRPIDYAHPQKLAAQHARRAIWLIALFLIAVVVWAAISSLDEVVVGEGKVVPSSAVQRIENIDGGLLNEIYVQEGQRVEKGDSLLQMEQTRFYAQLNEGQHELDALNAQIFRLTNELDSVQVSSDKMPWVVVNATSLEKPADMPEDIWLRTEQAYYARMSLLRSSANQTFETITQQTQAIAEQQANISALRQRLQLLNKEISMTENVVESGAVAEMELIKLQREQVSVSGELNRARANMLQLEAAKQQAVEEHKNVAFDFLATTRGEINQKRVDRAKVIENIKGLQDKVDKTHLRSPVTGTVKNIVKRSIGGVIEPGQPIMEIVPLDDQLIVETRILPKDIAFIAVGMPAKVKLTAFDFVVYGGLEGDVVYVSADVQQTEDGEPYYEAHIKTHDSTIAQQSIIPGMQASVDILIGKKTVLQYWLKPLLRAKQTAMREP</sequence>
<dbReference type="PANTHER" id="PTHR30386">
    <property type="entry name" value="MEMBRANE FUSION SUBUNIT OF EMRAB-TOLC MULTIDRUG EFFLUX PUMP"/>
    <property type="match status" value="1"/>
</dbReference>
<feature type="domain" description="AprE-like beta-barrel" evidence="12">
    <location>
        <begin position="332"/>
        <end position="416"/>
    </location>
</feature>
<dbReference type="InterPro" id="IPR058781">
    <property type="entry name" value="HH_AprE-like"/>
</dbReference>
<evidence type="ECO:0000256" key="6">
    <source>
        <dbReference type="ARBA" id="ARBA00022692"/>
    </source>
</evidence>